<protein>
    <submittedName>
        <fullName evidence="5">Helix-turn-helix transcriptional regulator</fullName>
    </submittedName>
</protein>
<dbReference type="Pfam" id="PF12833">
    <property type="entry name" value="HTH_18"/>
    <property type="match status" value="1"/>
</dbReference>
<dbReference type="InterPro" id="IPR009057">
    <property type="entry name" value="Homeodomain-like_sf"/>
</dbReference>
<dbReference type="Proteomes" id="UP001431235">
    <property type="component" value="Unassembled WGS sequence"/>
</dbReference>
<dbReference type="Gene3D" id="2.60.120.10">
    <property type="entry name" value="Jelly Rolls"/>
    <property type="match status" value="1"/>
</dbReference>
<dbReference type="InterPro" id="IPR003313">
    <property type="entry name" value="AraC-bd"/>
</dbReference>
<dbReference type="SUPFAM" id="SSF46689">
    <property type="entry name" value="Homeodomain-like"/>
    <property type="match status" value="1"/>
</dbReference>
<sequence>MTNPIALAHSLDAFDPDGFDRPAIALRLEVEQNAAEQPVHRHRKGQLILALSGGVTCTVPNAMWMVPPQHAVWIPGGMPHSNRATDNARIYFLFIAPDAAAMPERCCTLAISPLVRELIKYLAEQPTAYPPQGATARVAAVLLEQLASAPVEQLHLPISAHAKLRQIADALIADPADRTTLAQWAQRLAMSERTLARLVVRETGLTFGRWRQQLHLLVALRQLAAGDAVQRVAGNLGYDSVTAFITMFRKALGRSPTQYFSALR</sequence>
<dbReference type="InterPro" id="IPR011051">
    <property type="entry name" value="RmlC_Cupin_sf"/>
</dbReference>
<dbReference type="InterPro" id="IPR014710">
    <property type="entry name" value="RmlC-like_jellyroll"/>
</dbReference>
<keyword evidence="3" id="KW-0804">Transcription</keyword>
<dbReference type="SMART" id="SM00342">
    <property type="entry name" value="HTH_ARAC"/>
    <property type="match status" value="1"/>
</dbReference>
<dbReference type="Pfam" id="PF02311">
    <property type="entry name" value="AraC_binding"/>
    <property type="match status" value="1"/>
</dbReference>
<dbReference type="SUPFAM" id="SSF51182">
    <property type="entry name" value="RmlC-like cupins"/>
    <property type="match status" value="1"/>
</dbReference>
<comment type="caution">
    <text evidence="5">The sequence shown here is derived from an EMBL/GenBank/DDBJ whole genome shotgun (WGS) entry which is preliminary data.</text>
</comment>
<proteinExistence type="predicted"/>
<dbReference type="PROSITE" id="PS01124">
    <property type="entry name" value="HTH_ARAC_FAMILY_2"/>
    <property type="match status" value="1"/>
</dbReference>
<keyword evidence="2" id="KW-0238">DNA-binding</keyword>
<evidence type="ECO:0000313" key="5">
    <source>
        <dbReference type="EMBL" id="MCL7714010.1"/>
    </source>
</evidence>
<accession>A0ABT0SFB0</accession>
<evidence type="ECO:0000313" key="6">
    <source>
        <dbReference type="Proteomes" id="UP001431235"/>
    </source>
</evidence>
<evidence type="ECO:0000256" key="1">
    <source>
        <dbReference type="ARBA" id="ARBA00023015"/>
    </source>
</evidence>
<feature type="domain" description="HTH araC/xylS-type" evidence="4">
    <location>
        <begin position="165"/>
        <end position="262"/>
    </location>
</feature>
<evidence type="ECO:0000256" key="3">
    <source>
        <dbReference type="ARBA" id="ARBA00023163"/>
    </source>
</evidence>
<keyword evidence="6" id="KW-1185">Reference proteome</keyword>
<dbReference type="PANTHER" id="PTHR11019:SF199">
    <property type="entry name" value="HTH-TYPE TRANSCRIPTIONAL REGULATOR NIMR"/>
    <property type="match status" value="1"/>
</dbReference>
<organism evidence="5 6">
    <name type="scientific">Stenotrophomonas mori</name>
    <dbReference type="NCBI Taxonomy" id="2871096"/>
    <lineage>
        <taxon>Bacteria</taxon>
        <taxon>Pseudomonadati</taxon>
        <taxon>Pseudomonadota</taxon>
        <taxon>Gammaproteobacteria</taxon>
        <taxon>Lysobacterales</taxon>
        <taxon>Lysobacteraceae</taxon>
        <taxon>Stenotrophomonas</taxon>
    </lineage>
</organism>
<evidence type="ECO:0000259" key="4">
    <source>
        <dbReference type="PROSITE" id="PS01124"/>
    </source>
</evidence>
<dbReference type="Gene3D" id="1.10.10.60">
    <property type="entry name" value="Homeodomain-like"/>
    <property type="match status" value="1"/>
</dbReference>
<name>A0ABT0SFB0_9GAMM</name>
<evidence type="ECO:0000256" key="2">
    <source>
        <dbReference type="ARBA" id="ARBA00023125"/>
    </source>
</evidence>
<dbReference type="PANTHER" id="PTHR11019">
    <property type="entry name" value="HTH-TYPE TRANSCRIPTIONAL REGULATOR NIMR"/>
    <property type="match status" value="1"/>
</dbReference>
<dbReference type="CDD" id="cd06124">
    <property type="entry name" value="cupin_NimR-like_N"/>
    <property type="match status" value="1"/>
</dbReference>
<dbReference type="EMBL" id="JAIKTS010000001">
    <property type="protein sequence ID" value="MCL7714010.1"/>
    <property type="molecule type" value="Genomic_DNA"/>
</dbReference>
<reference evidence="5 6" key="1">
    <citation type="submission" date="2021-08" db="EMBL/GenBank/DDBJ databases">
        <title>Novel members of of the genus Stenotrophomonas from differernt environment.</title>
        <authorList>
            <person name="Deng Y."/>
        </authorList>
    </citation>
    <scope>NUCLEOTIDE SEQUENCE [LARGE SCALE GENOMIC DNA]</scope>
    <source>
        <strain evidence="5 6">CPCC 101365</strain>
    </source>
</reference>
<dbReference type="InterPro" id="IPR018060">
    <property type="entry name" value="HTH_AraC"/>
</dbReference>
<keyword evidence="1" id="KW-0805">Transcription regulation</keyword>
<dbReference type="RefSeq" id="WP_250062465.1">
    <property type="nucleotide sequence ID" value="NZ_JAIKTS010000001.1"/>
</dbReference>
<gene>
    <name evidence="5" type="ORF">K5L01_04975</name>
</gene>